<evidence type="ECO:0000256" key="4">
    <source>
        <dbReference type="SAM" id="MobiDB-lite"/>
    </source>
</evidence>
<dbReference type="InterPro" id="IPR015943">
    <property type="entry name" value="WD40/YVTN_repeat-like_dom_sf"/>
</dbReference>
<evidence type="ECO:0000313" key="8">
    <source>
        <dbReference type="Proteomes" id="UP000236732"/>
    </source>
</evidence>
<feature type="repeat" description="WD" evidence="3">
    <location>
        <begin position="1075"/>
        <end position="1108"/>
    </location>
</feature>
<keyword evidence="5" id="KW-0812">Transmembrane</keyword>
<feature type="repeat" description="WD" evidence="3">
    <location>
        <begin position="654"/>
        <end position="686"/>
    </location>
</feature>
<evidence type="ECO:0000256" key="1">
    <source>
        <dbReference type="ARBA" id="ARBA00022574"/>
    </source>
</evidence>
<dbReference type="CDD" id="cd00200">
    <property type="entry name" value="WD40"/>
    <property type="match status" value="2"/>
</dbReference>
<dbReference type="Pfam" id="PF00400">
    <property type="entry name" value="WD40"/>
    <property type="match status" value="13"/>
</dbReference>
<reference evidence="7 8" key="1">
    <citation type="submission" date="2016-10" db="EMBL/GenBank/DDBJ databases">
        <authorList>
            <person name="de Groot N.N."/>
        </authorList>
    </citation>
    <scope>NUCLEOTIDE SEQUENCE [LARGE SCALE GENOMIC DNA]</scope>
    <source>
        <strain evidence="7 8">CGMCC 4.7037</strain>
    </source>
</reference>
<dbReference type="InterPro" id="IPR001387">
    <property type="entry name" value="Cro/C1-type_HTH"/>
</dbReference>
<dbReference type="InterPro" id="IPR020472">
    <property type="entry name" value="WD40_PAC1"/>
</dbReference>
<dbReference type="InterPro" id="IPR019775">
    <property type="entry name" value="WD40_repeat_CS"/>
</dbReference>
<evidence type="ECO:0000256" key="2">
    <source>
        <dbReference type="ARBA" id="ARBA00022737"/>
    </source>
</evidence>
<evidence type="ECO:0000313" key="7">
    <source>
        <dbReference type="EMBL" id="SEH01166.1"/>
    </source>
</evidence>
<dbReference type="Proteomes" id="UP000236732">
    <property type="component" value="Unassembled WGS sequence"/>
</dbReference>
<dbReference type="InterPro" id="IPR049052">
    <property type="entry name" value="nSTAND1"/>
</dbReference>
<gene>
    <name evidence="7" type="ORF">SAMN05444920_11996</name>
</gene>
<feature type="repeat" description="WD" evidence="3">
    <location>
        <begin position="738"/>
        <end position="772"/>
    </location>
</feature>
<dbReference type="OrthoDB" id="414967at2"/>
<keyword evidence="5" id="KW-0472">Membrane</keyword>
<feature type="transmembrane region" description="Helical" evidence="5">
    <location>
        <begin position="523"/>
        <end position="543"/>
    </location>
</feature>
<dbReference type="PANTHER" id="PTHR44129">
    <property type="entry name" value="WD REPEAT-CONTAINING PROTEIN POP1"/>
    <property type="match status" value="1"/>
</dbReference>
<evidence type="ECO:0000259" key="6">
    <source>
        <dbReference type="SMART" id="SM00530"/>
    </source>
</evidence>
<keyword evidence="5" id="KW-1133">Transmembrane helix</keyword>
<feature type="repeat" description="WD" evidence="3">
    <location>
        <begin position="618"/>
        <end position="649"/>
    </location>
</feature>
<dbReference type="EMBL" id="FNVT01000019">
    <property type="protein sequence ID" value="SEH01166.1"/>
    <property type="molecule type" value="Genomic_DNA"/>
</dbReference>
<dbReference type="Gene3D" id="2.130.10.10">
    <property type="entry name" value="YVTN repeat-like/Quinoprotein amine dehydrogenase"/>
    <property type="match status" value="4"/>
</dbReference>
<feature type="repeat" description="WD" evidence="3">
    <location>
        <begin position="1117"/>
        <end position="1148"/>
    </location>
</feature>
<feature type="repeat" description="WD" evidence="3">
    <location>
        <begin position="991"/>
        <end position="1022"/>
    </location>
</feature>
<dbReference type="PROSITE" id="PS00678">
    <property type="entry name" value="WD_REPEATS_1"/>
    <property type="match status" value="5"/>
</dbReference>
<feature type="domain" description="HTH cro/C1-type" evidence="6">
    <location>
        <begin position="21"/>
        <end position="77"/>
    </location>
</feature>
<organism evidence="7 8">
    <name type="scientific">Nonomuraea solani</name>
    <dbReference type="NCBI Taxonomy" id="1144553"/>
    <lineage>
        <taxon>Bacteria</taxon>
        <taxon>Bacillati</taxon>
        <taxon>Actinomycetota</taxon>
        <taxon>Actinomycetes</taxon>
        <taxon>Streptosporangiales</taxon>
        <taxon>Streptosporangiaceae</taxon>
        <taxon>Nonomuraea</taxon>
    </lineage>
</organism>
<proteinExistence type="predicted"/>
<feature type="repeat" description="WD" evidence="3">
    <location>
        <begin position="1033"/>
        <end position="1068"/>
    </location>
</feature>
<feature type="repeat" description="WD" evidence="3">
    <location>
        <begin position="780"/>
        <end position="821"/>
    </location>
</feature>
<keyword evidence="8" id="KW-1185">Reference proteome</keyword>
<dbReference type="InterPro" id="IPR001680">
    <property type="entry name" value="WD40_rpt"/>
</dbReference>
<dbReference type="InterPro" id="IPR036322">
    <property type="entry name" value="WD40_repeat_dom_sf"/>
</dbReference>
<keyword evidence="1 3" id="KW-0853">WD repeat</keyword>
<dbReference type="Pfam" id="PF20703">
    <property type="entry name" value="nSTAND1"/>
    <property type="match status" value="1"/>
</dbReference>
<dbReference type="Gene3D" id="3.40.50.300">
    <property type="entry name" value="P-loop containing nucleotide triphosphate hydrolases"/>
    <property type="match status" value="1"/>
</dbReference>
<feature type="repeat" description="WD" evidence="3">
    <location>
        <begin position="696"/>
        <end position="729"/>
    </location>
</feature>
<sequence length="1241" mass="132851">MGRPERKLDPDGGPLHQFAAELRELRTKAGKPSYRELSKRAHFSVTALAEAASGTMVPTLPVVLAYVVACGGDPEQWEERWRLLNDQIKGPEPAEEEAAPYLGLRTFQPQDARLFAGRERLVAALRERLLADSFLVVVGPSGSGKSSLLRAGLLPALRDDWPVALFTPGERPLRALAGRLAEAAGSSAKAVLEAVLDDPRNVAVQVGSRLLIVVDQFEEIFTLCPSEAERRAFIAALVAAAAEPSCRVVVGVRADFYARCAGYPELVPALQDGQLLVGPMDDDDLREVVKEPARRMDVHVSAELVELVVDEARGQAGALSLVSHALLETWRRRRGNALTVAGYRATGGVRGAIAQTAERVYGALTTGEREQAKHLFLRLVTPGDGTEDARRRAARTELSGNGHMVMNGSVAGVLDRLIAARLITADEESVTIAHEALIRGWPRLGGWLSENRELLQAHRRLTEAAAEWDQHGRDEAFLYRGVRLAGWDDRPGDRLNALEHAFLDASRHRQSAARTRRRRRVRLVVGGLIAVVAVVSVLAGLALTQTREVSVQRDIALSRQLAAEAQGELALNPGRGLRLAGRAHVLWPTVEADTALRQALIDDRLLRTMPGFGRTLGVTFSPDGGRVAVTTADGLVRIWAWEQGRLSARPQVVLSGHEGEAWSPAFSRDGRRLVTAGLDGTVRVWDPAGGADPVVLRGHKGPVWGVAFTTDGRRVASTGEDGTLRIWDVAGRADPRVLRAGKGTFFGLAVSPDGRHVATSSSDTLIRVWDLSGRADPVVLKGHESMVKRMAYNADGTRLASAGIDGTVRVWPMDERDAVPVVLRGHEGSVEGVTFSPDGHRVVASGDDGSIRVFGPAGGGDPLVLRGHDRVVWNADSSADGRYLVSVGDDGTIRVWDTRVMGESVIMRGHRGEVWNLCLSPDGTQIASGGADKDVRLWDVSGKRAPRVLQGHTGQIYGLAFGPGGRLLATGSGDGTVRLWDTTGDAEPVVWRGHTEPVGAVAFRPDGRDVASVSNDGTLRVWPVGGTGRPRVIKVSPEMVRYVAYSPDSRYIATSGLDGLVRLYDTTTYGPPTELRGHEGMVWAVSFSADGRRLASAGTDATVRIWDVAGHAAPLVLRGHQGAVWQVAFTPDGRWVAAGGHDDTLRMWRDGKPGTPLTVTGFAATVEAVQFLPSGPASTAGTALPEDGTPAGASPAHGGEGAVRLVTAHGDGTVRMWTCDACAPIERVLAEANARLTAPPE</sequence>
<protein>
    <submittedName>
        <fullName evidence="7">WD40 repeat</fullName>
    </submittedName>
</protein>
<feature type="repeat" description="WD" evidence="3">
    <location>
        <begin position="949"/>
        <end position="981"/>
    </location>
</feature>
<dbReference type="InterPro" id="IPR011047">
    <property type="entry name" value="Quinoprotein_ADH-like_sf"/>
</dbReference>
<dbReference type="PROSITE" id="PS50082">
    <property type="entry name" value="WD_REPEATS_2"/>
    <property type="match status" value="13"/>
</dbReference>
<dbReference type="PROSITE" id="PS50294">
    <property type="entry name" value="WD_REPEATS_REGION"/>
    <property type="match status" value="11"/>
</dbReference>
<dbReference type="SUPFAM" id="SSF52540">
    <property type="entry name" value="P-loop containing nucleoside triphosphate hydrolases"/>
    <property type="match status" value="1"/>
</dbReference>
<dbReference type="SMART" id="SM00530">
    <property type="entry name" value="HTH_XRE"/>
    <property type="match status" value="1"/>
</dbReference>
<dbReference type="InterPro" id="IPR027417">
    <property type="entry name" value="P-loop_NTPase"/>
</dbReference>
<dbReference type="InterPro" id="IPR050349">
    <property type="entry name" value="WD_LIS1/nudF_dynein_reg"/>
</dbReference>
<feature type="repeat" description="WD" evidence="3">
    <location>
        <begin position="907"/>
        <end position="948"/>
    </location>
</feature>
<keyword evidence="2" id="KW-0677">Repeat</keyword>
<accession>A0A1H6EVU6</accession>
<evidence type="ECO:0000256" key="5">
    <source>
        <dbReference type="SAM" id="Phobius"/>
    </source>
</evidence>
<feature type="repeat" description="WD" evidence="3">
    <location>
        <begin position="865"/>
        <end position="899"/>
    </location>
</feature>
<dbReference type="SUPFAM" id="SSF50978">
    <property type="entry name" value="WD40 repeat-like"/>
    <property type="match status" value="2"/>
</dbReference>
<dbReference type="PRINTS" id="PR00320">
    <property type="entry name" value="GPROTEINBRPT"/>
</dbReference>
<dbReference type="SUPFAM" id="SSF50998">
    <property type="entry name" value="Quinoprotein alcohol dehydrogenase-like"/>
    <property type="match status" value="1"/>
</dbReference>
<evidence type="ECO:0000256" key="3">
    <source>
        <dbReference type="PROSITE-ProRule" id="PRU00221"/>
    </source>
</evidence>
<dbReference type="SMART" id="SM00320">
    <property type="entry name" value="WD40"/>
    <property type="match status" value="14"/>
</dbReference>
<feature type="region of interest" description="Disordered" evidence="4">
    <location>
        <begin position="1177"/>
        <end position="1199"/>
    </location>
</feature>
<dbReference type="AlphaFoldDB" id="A0A1H6EVU6"/>
<feature type="repeat" description="WD" evidence="3">
    <location>
        <begin position="823"/>
        <end position="854"/>
    </location>
</feature>
<dbReference type="RefSeq" id="WP_146104035.1">
    <property type="nucleotide sequence ID" value="NZ_FNVT01000019.1"/>
</dbReference>
<name>A0A1H6EVU6_9ACTN</name>